<dbReference type="Pfam" id="PF00528">
    <property type="entry name" value="BPD_transp_1"/>
    <property type="match status" value="1"/>
</dbReference>
<comment type="subcellular location">
    <subcellularLocation>
        <location evidence="1 7">Cell membrane</location>
        <topology evidence="1 7">Multi-pass membrane protein</topology>
    </subcellularLocation>
</comment>
<feature type="transmembrane region" description="Helical" evidence="7">
    <location>
        <begin position="208"/>
        <end position="229"/>
    </location>
</feature>
<dbReference type="InterPro" id="IPR000515">
    <property type="entry name" value="MetI-like"/>
</dbReference>
<dbReference type="RefSeq" id="WP_132952605.1">
    <property type="nucleotide sequence ID" value="NZ_SLXU01000016.1"/>
</dbReference>
<dbReference type="GO" id="GO:0055085">
    <property type="term" value="P:transmembrane transport"/>
    <property type="evidence" value="ECO:0007669"/>
    <property type="project" value="InterPro"/>
</dbReference>
<keyword evidence="5 7" id="KW-1133">Transmembrane helix</keyword>
<keyword evidence="6 7" id="KW-0472">Membrane</keyword>
<evidence type="ECO:0000313" key="10">
    <source>
        <dbReference type="Proteomes" id="UP000295050"/>
    </source>
</evidence>
<comment type="caution">
    <text evidence="9">The sequence shown here is derived from an EMBL/GenBank/DDBJ whole genome shotgun (WGS) entry which is preliminary data.</text>
</comment>
<keyword evidence="10" id="KW-1185">Reference proteome</keyword>
<sequence>MRVRARHPLRACRAANIAVLVLALVWFIPTLGLLVSSFRERDQILASGWWQAPLAAERTFRVRADAGAAVTEGGRHVIAGNVFANDADAAMPGRVKAFGVSSRAPAAFGTGLRADLVGGGSLSVGADGHYRLESPRAFGESAPTIYVRATMPPRFSLDNYRRVLADDVMVRPFVNTLAVTIPATVLPTVIAAFAAYALAWMEFRGRGFLIAASAGLLVVPLQLAFVPLLKLHQGLGIGQGLVGIWLAHTGFGLPLAVYLLHRAMAGVPRDIIDCARMDGASEVQIFSRIVLPLTYPALAGCATLQFVWVWNDLLVAKVFLPPADGVRVMTVAITDDLLGSHGGDWGMLAAAAFISMALPLLVFFILQRCLLRGLLSKAPEWR</sequence>
<name>A0A4R2RBZ8_9RHOB</name>
<feature type="transmembrane region" description="Helical" evidence="7">
    <location>
        <begin position="177"/>
        <end position="201"/>
    </location>
</feature>
<feature type="transmembrane region" description="Helical" evidence="7">
    <location>
        <begin position="345"/>
        <end position="366"/>
    </location>
</feature>
<dbReference type="OrthoDB" id="9815445at2"/>
<dbReference type="AlphaFoldDB" id="A0A4R2RBZ8"/>
<proteinExistence type="inferred from homology"/>
<feature type="transmembrane region" description="Helical" evidence="7">
    <location>
        <begin position="285"/>
        <end position="310"/>
    </location>
</feature>
<evidence type="ECO:0000256" key="4">
    <source>
        <dbReference type="ARBA" id="ARBA00022692"/>
    </source>
</evidence>
<gene>
    <name evidence="9" type="ORF">EV663_11643</name>
</gene>
<keyword evidence="4 7" id="KW-0812">Transmembrane</keyword>
<keyword evidence="2 7" id="KW-0813">Transport</keyword>
<evidence type="ECO:0000256" key="5">
    <source>
        <dbReference type="ARBA" id="ARBA00022989"/>
    </source>
</evidence>
<dbReference type="PROSITE" id="PS50928">
    <property type="entry name" value="ABC_TM1"/>
    <property type="match status" value="1"/>
</dbReference>
<comment type="similarity">
    <text evidence="7">Belongs to the binding-protein-dependent transport system permease family.</text>
</comment>
<organism evidence="9 10">
    <name type="scientific">Rhodovulum bhavnagarense</name>
    <dbReference type="NCBI Taxonomy" id="992286"/>
    <lineage>
        <taxon>Bacteria</taxon>
        <taxon>Pseudomonadati</taxon>
        <taxon>Pseudomonadota</taxon>
        <taxon>Alphaproteobacteria</taxon>
        <taxon>Rhodobacterales</taxon>
        <taxon>Paracoccaceae</taxon>
        <taxon>Rhodovulum</taxon>
    </lineage>
</organism>
<evidence type="ECO:0000256" key="3">
    <source>
        <dbReference type="ARBA" id="ARBA00022475"/>
    </source>
</evidence>
<feature type="transmembrane region" description="Helical" evidence="7">
    <location>
        <begin position="241"/>
        <end position="260"/>
    </location>
</feature>
<evidence type="ECO:0000256" key="2">
    <source>
        <dbReference type="ARBA" id="ARBA00022448"/>
    </source>
</evidence>
<dbReference type="InterPro" id="IPR035906">
    <property type="entry name" value="MetI-like_sf"/>
</dbReference>
<feature type="transmembrane region" description="Helical" evidence="7">
    <location>
        <begin position="12"/>
        <end position="35"/>
    </location>
</feature>
<dbReference type="PANTHER" id="PTHR43744">
    <property type="entry name" value="ABC TRANSPORTER PERMEASE PROTEIN MG189-RELATED-RELATED"/>
    <property type="match status" value="1"/>
</dbReference>
<dbReference type="Gene3D" id="1.10.3720.10">
    <property type="entry name" value="MetI-like"/>
    <property type="match status" value="1"/>
</dbReference>
<dbReference type="Proteomes" id="UP000295050">
    <property type="component" value="Unassembled WGS sequence"/>
</dbReference>
<keyword evidence="3" id="KW-1003">Cell membrane</keyword>
<feature type="domain" description="ABC transmembrane type-1" evidence="8">
    <location>
        <begin position="173"/>
        <end position="366"/>
    </location>
</feature>
<dbReference type="EMBL" id="SLXU01000016">
    <property type="protein sequence ID" value="TCP59748.1"/>
    <property type="molecule type" value="Genomic_DNA"/>
</dbReference>
<dbReference type="CDD" id="cd06261">
    <property type="entry name" value="TM_PBP2"/>
    <property type="match status" value="1"/>
</dbReference>
<dbReference type="PANTHER" id="PTHR43744:SF4">
    <property type="entry name" value="OSMOPROTECTIVE COMPOUNDS UPTAKE PERMEASE PROTEIN GGTD"/>
    <property type="match status" value="1"/>
</dbReference>
<evidence type="ECO:0000313" key="9">
    <source>
        <dbReference type="EMBL" id="TCP59748.1"/>
    </source>
</evidence>
<protein>
    <submittedName>
        <fullName evidence="9">Maltose ABC transporter membrane protein /trehalose ABC transporter membrane protein /sucrose ABC transporter membrane protein</fullName>
    </submittedName>
</protein>
<accession>A0A4R2RBZ8</accession>
<dbReference type="GO" id="GO:0005886">
    <property type="term" value="C:plasma membrane"/>
    <property type="evidence" value="ECO:0007669"/>
    <property type="project" value="UniProtKB-SubCell"/>
</dbReference>
<evidence type="ECO:0000259" key="8">
    <source>
        <dbReference type="PROSITE" id="PS50928"/>
    </source>
</evidence>
<evidence type="ECO:0000256" key="1">
    <source>
        <dbReference type="ARBA" id="ARBA00004651"/>
    </source>
</evidence>
<evidence type="ECO:0000256" key="6">
    <source>
        <dbReference type="ARBA" id="ARBA00023136"/>
    </source>
</evidence>
<reference evidence="9 10" key="1">
    <citation type="submission" date="2019-03" db="EMBL/GenBank/DDBJ databases">
        <title>Genomic Encyclopedia of Type Strains, Phase IV (KMG-IV): sequencing the most valuable type-strain genomes for metagenomic binning, comparative biology and taxonomic classification.</title>
        <authorList>
            <person name="Goeker M."/>
        </authorList>
    </citation>
    <scope>NUCLEOTIDE SEQUENCE [LARGE SCALE GENOMIC DNA]</scope>
    <source>
        <strain evidence="9 10">DSM 24766</strain>
    </source>
</reference>
<evidence type="ECO:0000256" key="7">
    <source>
        <dbReference type="RuleBase" id="RU363032"/>
    </source>
</evidence>
<dbReference type="SUPFAM" id="SSF161098">
    <property type="entry name" value="MetI-like"/>
    <property type="match status" value="1"/>
</dbReference>